<evidence type="ECO:0000259" key="1">
    <source>
        <dbReference type="PROSITE" id="PS50943"/>
    </source>
</evidence>
<sequence length="64" mass="7395">MSLKDLRAARGLTQRELANRCDVSHVRIADWERGARDPRNMSLDTAIRLADALHVRDLRRLLDD</sequence>
<dbReference type="SUPFAM" id="SSF47413">
    <property type="entry name" value="lambda repressor-like DNA-binding domains"/>
    <property type="match status" value="1"/>
</dbReference>
<evidence type="ECO:0000313" key="2">
    <source>
        <dbReference type="EMBL" id="KFI57529.1"/>
    </source>
</evidence>
<name>A0A087AFH9_9BIFI</name>
<dbReference type="eggNOG" id="ENOG5031YAE">
    <property type="taxonomic scope" value="Bacteria"/>
</dbReference>
<protein>
    <submittedName>
        <fullName evidence="2">The helix-turn-helix motif</fullName>
    </submittedName>
</protein>
<dbReference type="SMART" id="SM00530">
    <property type="entry name" value="HTH_XRE"/>
    <property type="match status" value="1"/>
</dbReference>
<gene>
    <name evidence="2" type="ORF">BCUN_1877</name>
</gene>
<dbReference type="EMBL" id="JGYV01000033">
    <property type="protein sequence ID" value="KFI57529.1"/>
    <property type="molecule type" value="Genomic_DNA"/>
</dbReference>
<organism evidence="2 3">
    <name type="scientific">Bifidobacterium cuniculi</name>
    <dbReference type="NCBI Taxonomy" id="1688"/>
    <lineage>
        <taxon>Bacteria</taxon>
        <taxon>Bacillati</taxon>
        <taxon>Actinomycetota</taxon>
        <taxon>Actinomycetes</taxon>
        <taxon>Bifidobacteriales</taxon>
        <taxon>Bifidobacteriaceae</taxon>
        <taxon>Bifidobacterium</taxon>
    </lineage>
</organism>
<dbReference type="InterPro" id="IPR001387">
    <property type="entry name" value="Cro/C1-type_HTH"/>
</dbReference>
<proteinExistence type="predicted"/>
<reference evidence="2 3" key="1">
    <citation type="submission" date="2014-03" db="EMBL/GenBank/DDBJ databases">
        <title>Genomics of Bifidobacteria.</title>
        <authorList>
            <person name="Ventura M."/>
            <person name="Milani C."/>
            <person name="Lugli G.A."/>
        </authorList>
    </citation>
    <scope>NUCLEOTIDE SEQUENCE [LARGE SCALE GENOMIC DNA]</scope>
    <source>
        <strain evidence="2 3">LMG 10738</strain>
    </source>
</reference>
<dbReference type="RefSeq" id="WP_081895682.1">
    <property type="nucleotide sequence ID" value="NZ_JGYV01000033.1"/>
</dbReference>
<accession>A0A087AFH9</accession>
<dbReference type="PROSITE" id="PS50943">
    <property type="entry name" value="HTH_CROC1"/>
    <property type="match status" value="1"/>
</dbReference>
<dbReference type="CDD" id="cd00093">
    <property type="entry name" value="HTH_XRE"/>
    <property type="match status" value="1"/>
</dbReference>
<dbReference type="Gene3D" id="1.10.260.40">
    <property type="entry name" value="lambda repressor-like DNA-binding domains"/>
    <property type="match status" value="1"/>
</dbReference>
<feature type="domain" description="HTH cro/C1-type" evidence="1">
    <location>
        <begin position="3"/>
        <end position="61"/>
    </location>
</feature>
<keyword evidence="3" id="KW-1185">Reference proteome</keyword>
<comment type="caution">
    <text evidence="2">The sequence shown here is derived from an EMBL/GenBank/DDBJ whole genome shotgun (WGS) entry which is preliminary data.</text>
</comment>
<dbReference type="OrthoDB" id="9803128at2"/>
<dbReference type="Proteomes" id="UP000029067">
    <property type="component" value="Unassembled WGS sequence"/>
</dbReference>
<dbReference type="GO" id="GO:0003677">
    <property type="term" value="F:DNA binding"/>
    <property type="evidence" value="ECO:0007669"/>
    <property type="project" value="InterPro"/>
</dbReference>
<dbReference type="AlphaFoldDB" id="A0A087AFH9"/>
<dbReference type="Pfam" id="PF01381">
    <property type="entry name" value="HTH_3"/>
    <property type="match status" value="1"/>
</dbReference>
<dbReference type="InterPro" id="IPR010982">
    <property type="entry name" value="Lambda_DNA-bd_dom_sf"/>
</dbReference>
<evidence type="ECO:0000313" key="3">
    <source>
        <dbReference type="Proteomes" id="UP000029067"/>
    </source>
</evidence>